<accession>A0A2P2ML39</accession>
<feature type="compositionally biased region" description="Low complexity" evidence="1">
    <location>
        <begin position="54"/>
        <end position="63"/>
    </location>
</feature>
<reference evidence="2" key="1">
    <citation type="submission" date="2018-02" db="EMBL/GenBank/DDBJ databases">
        <title>Rhizophora mucronata_Transcriptome.</title>
        <authorList>
            <person name="Meera S.P."/>
            <person name="Sreeshan A."/>
            <person name="Augustine A."/>
        </authorList>
    </citation>
    <scope>NUCLEOTIDE SEQUENCE</scope>
    <source>
        <tissue evidence="2">Leaf</tissue>
    </source>
</reference>
<evidence type="ECO:0000313" key="2">
    <source>
        <dbReference type="EMBL" id="MBX30917.1"/>
    </source>
</evidence>
<feature type="region of interest" description="Disordered" evidence="1">
    <location>
        <begin position="54"/>
        <end position="78"/>
    </location>
</feature>
<proteinExistence type="predicted"/>
<dbReference type="EMBL" id="GGEC01050433">
    <property type="protein sequence ID" value="MBX30917.1"/>
    <property type="molecule type" value="Transcribed_RNA"/>
</dbReference>
<organism evidence="2">
    <name type="scientific">Rhizophora mucronata</name>
    <name type="common">Asiatic mangrove</name>
    <dbReference type="NCBI Taxonomy" id="61149"/>
    <lineage>
        <taxon>Eukaryota</taxon>
        <taxon>Viridiplantae</taxon>
        <taxon>Streptophyta</taxon>
        <taxon>Embryophyta</taxon>
        <taxon>Tracheophyta</taxon>
        <taxon>Spermatophyta</taxon>
        <taxon>Magnoliopsida</taxon>
        <taxon>eudicotyledons</taxon>
        <taxon>Gunneridae</taxon>
        <taxon>Pentapetalae</taxon>
        <taxon>rosids</taxon>
        <taxon>fabids</taxon>
        <taxon>Malpighiales</taxon>
        <taxon>Rhizophoraceae</taxon>
        <taxon>Rhizophora</taxon>
    </lineage>
</organism>
<evidence type="ECO:0000256" key="1">
    <source>
        <dbReference type="SAM" id="MobiDB-lite"/>
    </source>
</evidence>
<dbReference type="AlphaFoldDB" id="A0A2P2ML39"/>
<sequence>MKPLITITRPSTHLTLISTSIVIPKSSVAGSKATSRASSPPFVSSVLPPGPLIRRGPPLRLRMPPIPVRHGRRTHTASPLKLSLPLSGRRRRRAVSVIVVSASAASIRRPIEVPILAPLSGVPVAASCKGQRLGRG</sequence>
<name>A0A2P2ML39_RHIMU</name>
<protein>
    <submittedName>
        <fullName evidence="2">Serrate RNA effector molecule-like</fullName>
    </submittedName>
</protein>